<dbReference type="PROSITE" id="PS51257">
    <property type="entry name" value="PROKAR_LIPOPROTEIN"/>
    <property type="match status" value="1"/>
</dbReference>
<protein>
    <recommendedName>
        <fullName evidence="2">LysM domain-containing protein</fullName>
    </recommendedName>
</protein>
<proteinExistence type="predicted"/>
<comment type="caution">
    <text evidence="3">The sequence shown here is derived from an EMBL/GenBank/DDBJ whole genome shotgun (WGS) entry which is preliminary data.</text>
</comment>
<feature type="transmembrane region" description="Helical" evidence="1">
    <location>
        <begin position="53"/>
        <end position="79"/>
    </location>
</feature>
<sequence length="222" mass="22835">MPLRSIFRIAGTFTMLVGACLTGCRLIGPSWRDVYHLATAPQQFTRVVGADHVVLVLVGVALWVLCGWLTIAIACWAGAALPGRSGRTLGRIAGLISPRLIRRALGIAVGISLGPGIVQVAAASPPAAPVAVVAELPQDGTTPSLTSGVDWPVDPAAPAATSTIAAHPGDCLWSLAEAHLGYGATIAEISSEVDRWWDANAEVIGGDPDLLFPGQVLVVPGS</sequence>
<dbReference type="EMBL" id="PVUE01000020">
    <property type="protein sequence ID" value="PRZ38584.1"/>
    <property type="molecule type" value="Genomic_DNA"/>
</dbReference>
<dbReference type="RefSeq" id="WP_170111158.1">
    <property type="nucleotide sequence ID" value="NZ_PVUE01000020.1"/>
</dbReference>
<name>A0A2T0ZQM4_9ACTN</name>
<dbReference type="PROSITE" id="PS51782">
    <property type="entry name" value="LYSM"/>
    <property type="match status" value="1"/>
</dbReference>
<dbReference type="CDD" id="cd00118">
    <property type="entry name" value="LysM"/>
    <property type="match status" value="1"/>
</dbReference>
<feature type="transmembrane region" description="Helical" evidence="1">
    <location>
        <begin position="100"/>
        <end position="122"/>
    </location>
</feature>
<evidence type="ECO:0000256" key="1">
    <source>
        <dbReference type="SAM" id="Phobius"/>
    </source>
</evidence>
<feature type="transmembrane region" description="Helical" evidence="1">
    <location>
        <begin position="7"/>
        <end position="28"/>
    </location>
</feature>
<keyword evidence="4" id="KW-1185">Reference proteome</keyword>
<keyword evidence="1" id="KW-1133">Transmembrane helix</keyword>
<evidence type="ECO:0000259" key="2">
    <source>
        <dbReference type="PROSITE" id="PS51782"/>
    </source>
</evidence>
<organism evidence="3 4">
    <name type="scientific">Antricoccus suffuscus</name>
    <dbReference type="NCBI Taxonomy" id="1629062"/>
    <lineage>
        <taxon>Bacteria</taxon>
        <taxon>Bacillati</taxon>
        <taxon>Actinomycetota</taxon>
        <taxon>Actinomycetes</taxon>
        <taxon>Geodermatophilales</taxon>
        <taxon>Antricoccaceae</taxon>
        <taxon>Antricoccus</taxon>
    </lineage>
</organism>
<dbReference type="Proteomes" id="UP000237752">
    <property type="component" value="Unassembled WGS sequence"/>
</dbReference>
<accession>A0A2T0ZQM4</accession>
<dbReference type="InterPro" id="IPR036779">
    <property type="entry name" value="LysM_dom_sf"/>
</dbReference>
<dbReference type="InterPro" id="IPR018392">
    <property type="entry name" value="LysM"/>
</dbReference>
<keyword evidence="1" id="KW-0812">Transmembrane</keyword>
<dbReference type="Gene3D" id="3.10.350.10">
    <property type="entry name" value="LysM domain"/>
    <property type="match status" value="1"/>
</dbReference>
<evidence type="ECO:0000313" key="4">
    <source>
        <dbReference type="Proteomes" id="UP000237752"/>
    </source>
</evidence>
<reference evidence="3 4" key="1">
    <citation type="submission" date="2018-03" db="EMBL/GenBank/DDBJ databases">
        <title>Genomic Encyclopedia of Archaeal and Bacterial Type Strains, Phase II (KMG-II): from individual species to whole genera.</title>
        <authorList>
            <person name="Goeker M."/>
        </authorList>
    </citation>
    <scope>NUCLEOTIDE SEQUENCE [LARGE SCALE GENOMIC DNA]</scope>
    <source>
        <strain evidence="3 4">DSM 100065</strain>
    </source>
</reference>
<dbReference type="AlphaFoldDB" id="A0A2T0ZQM4"/>
<feature type="domain" description="LysM" evidence="2">
    <location>
        <begin position="162"/>
        <end position="219"/>
    </location>
</feature>
<gene>
    <name evidence="3" type="ORF">CLV47_12051</name>
</gene>
<evidence type="ECO:0000313" key="3">
    <source>
        <dbReference type="EMBL" id="PRZ38584.1"/>
    </source>
</evidence>
<keyword evidence="1" id="KW-0472">Membrane</keyword>